<dbReference type="WBParaSite" id="ES5_v2.g13516.t1">
    <property type="protein sequence ID" value="ES5_v2.g13516.t1"/>
    <property type="gene ID" value="ES5_v2.g13516"/>
</dbReference>
<sequence>MFSTLKGFENQKQLIGFITNEADDAFSFIIVDSKTEKFVTKFVFQAKNAKLFIGELSTFTSKNLFKAFIIDLFEVQMPPPYKHSYEFCEELRETFRHLQIPSYFVSEEYYLFSSLLIAAKTEVKLHETILIILTCKAVIQSSGSITPGVIVGEFKFTPSGFKLVQRKTLCSLNHKEKPAILYQQICGSSNPQKIIVSAGHAKKVAFHKIFKSKNLTIFNGETACYRDGFVVETCKWMLDKSYIKYHILPYCTKGIRIYGYFGSANHIFDIVKINIGDTLPITKSHTFAKSLPQLHIMFGDRRRTFGEKKELPKNCHGYKITLTMDEENFEDIDIYQFMFKNFDNILLRLDALLESKIPFIGFYGNSSVIGIYENSKKYNGYRFMNEWNGPYGIDCYISFDEKKPKFGVQAMDSVITKNTFVVFDLLKIMSMPSDNIKVDKTWAFKFINDSENPILIQFDTFDGTKSAASPAFLMAMFIRQHLKVIEAKNGEKPTKIALLILSKEFCEEELKRINEGLEESCKLLKIDFCFVEHDSLKVGLD</sequence>
<reference evidence="2" key="1">
    <citation type="submission" date="2022-11" db="UniProtKB">
        <authorList>
            <consortium name="WormBaseParasite"/>
        </authorList>
    </citation>
    <scope>IDENTIFICATION</scope>
</reference>
<evidence type="ECO:0000313" key="1">
    <source>
        <dbReference type="Proteomes" id="UP000887579"/>
    </source>
</evidence>
<dbReference type="Proteomes" id="UP000887579">
    <property type="component" value="Unplaced"/>
</dbReference>
<accession>A0AC34F8C7</accession>
<organism evidence="1 2">
    <name type="scientific">Panagrolaimus sp. ES5</name>
    <dbReference type="NCBI Taxonomy" id="591445"/>
    <lineage>
        <taxon>Eukaryota</taxon>
        <taxon>Metazoa</taxon>
        <taxon>Ecdysozoa</taxon>
        <taxon>Nematoda</taxon>
        <taxon>Chromadorea</taxon>
        <taxon>Rhabditida</taxon>
        <taxon>Tylenchina</taxon>
        <taxon>Panagrolaimomorpha</taxon>
        <taxon>Panagrolaimoidea</taxon>
        <taxon>Panagrolaimidae</taxon>
        <taxon>Panagrolaimus</taxon>
    </lineage>
</organism>
<protein>
    <submittedName>
        <fullName evidence="2">Uncharacterized protein</fullName>
    </submittedName>
</protein>
<proteinExistence type="predicted"/>
<name>A0AC34F8C7_9BILA</name>
<evidence type="ECO:0000313" key="2">
    <source>
        <dbReference type="WBParaSite" id="ES5_v2.g13516.t1"/>
    </source>
</evidence>